<dbReference type="EMBL" id="JADQAZ010000002">
    <property type="protein sequence ID" value="MBT0957467.1"/>
    <property type="molecule type" value="Genomic_DNA"/>
</dbReference>
<keyword evidence="1" id="KW-0732">Signal</keyword>
<dbReference type="Proteomes" id="UP001315686">
    <property type="component" value="Unassembled WGS sequence"/>
</dbReference>
<evidence type="ECO:0000313" key="4">
    <source>
        <dbReference type="Proteomes" id="UP001315686"/>
    </source>
</evidence>
<dbReference type="GO" id="GO:0019867">
    <property type="term" value="C:outer membrane"/>
    <property type="evidence" value="ECO:0007669"/>
    <property type="project" value="InterPro"/>
</dbReference>
<dbReference type="InterPro" id="IPR036709">
    <property type="entry name" value="Autotransporte_beta_dom_sf"/>
</dbReference>
<evidence type="ECO:0000256" key="1">
    <source>
        <dbReference type="ARBA" id="ARBA00022729"/>
    </source>
</evidence>
<dbReference type="PANTHER" id="PTHR35037">
    <property type="entry name" value="C-TERMINAL REGION OF AIDA-LIKE PROTEIN"/>
    <property type="match status" value="1"/>
</dbReference>
<reference evidence="3 4" key="1">
    <citation type="journal article" date="2021" name="Arch. Microbiol.">
        <title>Harenicola maris gen. nov., sp. nov. isolated from the Sea of Japan shallow sediments.</title>
        <authorList>
            <person name="Romanenko L.A."/>
            <person name="Kurilenko V.V."/>
            <person name="Chernysheva N.Y."/>
            <person name="Tekutyeva L.A."/>
            <person name="Velansky P.V."/>
            <person name="Svetashev V.I."/>
            <person name="Isaeva M.P."/>
        </authorList>
    </citation>
    <scope>NUCLEOTIDE SEQUENCE [LARGE SCALE GENOMIC DNA]</scope>
    <source>
        <strain evidence="3 4">KMM 3653</strain>
    </source>
</reference>
<dbReference type="Gene3D" id="2.40.128.130">
    <property type="entry name" value="Autotransporter beta-domain"/>
    <property type="match status" value="1"/>
</dbReference>
<sequence>MNLPNKCLRLLSVTLRGGRMTKLGRVVVSCGPCLAVAVMAGVISSSQAQAQAYEWDGASGPNNGVIDGGSGDWDSSSSNWTFNGGATNGTWTDGLDAVFGGTAGTVTLVGPQFVDTLSFTSSGYELTSGFLFLEGNEISVQEGSATIGSEFEAFFGLTKTGSGELILSGFGFVFDNVAVSQGQLTLASPNALVPVGSQNLFVENTGGTPVLDLGGYTVSVDTLAVNGLDGTEVKNGTVNVDVLTTVDNGQISAILTGSGGLIKQGTGEATLTQQNTFTGAVSVNEGTLILSETGGINNASSVTIGSAGTLSVSGNENSIGGTTVIDNSGSFVLAGGDEAVGGVTGTGSIDLGANSLTFTSATPQIIEGVISGTGNLIKQGGGYLRLAGDNTATGTFVSHRGTASISGTWAGDVENYGTLLLDDPSSGDATYAFITTVEGTLSNHGTIRNNQFATSALLTGMTNFVSNGDFLTDGDIVVETENLTYQNGHRVLGGGEVTFDVSDTIIEERTTGPDWSGTGFTENFMTNAAGVFNANGNFATTGSFTHNSSADLIVAGFSSIKSDTFTNNGVVEILSFGDLEVVSGVTNNAGATIEIQHVGTLDAGMGVIDNAGEIILQGSGSLIFAGTLNNTGSIEARGAIASDIINQGNGVFEATNSLGGISSFTNTDSATFDITAGATSVSSFANTSDASGGTTIGSNATMDVILNAENGLADGSVNSIFQNNGTLSVHGTLTNHEGAELFSSSADSVIYAGEIINNGVMEVQGVVGKGTGIGTSIINSGDSAVFTVVGDTSGDGSTLGDFLNEDEAQLVISNGTLELTTLNNNSYGGDDGFAEPGVYINLGAELSVRTVNNAGILISEGTLTAVNINNTDPAAVVLNAGTINGDINNAGGLASGAPFATGGIINGNLTNTGTAIIGGELNGAITNGGRLEILAPLTGVTSVNNSGIGELVLSSADFSTGSLTNSSTGSVALEGGVYVDASSTLTATSIANSGSFNNLGTVTTPLLDNMAGGELFNGGTFDGDIGNREGAMVVNAGEIIGSVTNEGSFGSSGVLNGSLFTFGTAELTGVITGGIFNTGSLEVSGDLSGSGSLTNDIGGTTLVSGGTLETEVVYNYSVGTGTSQTTAGLQIAEGAVVDTRTVYNYGMMNNAGEVIAASPILNLSGATLISSGTITGGLNNLGTLELSGTLDGDLLNTDQATAEGVITGDITNSGTLNVVGDLTGAERYETEVEFFVGRASEVSAAPVVSSILNVTGGTFEVAAVNNTSSGSGTGLTSAGIQITETGTLTTDTLTNTGTVFNAGTLNAGAATNAEGATLISTGTLTGEITNAGTLEIGGEMTGMITNSGEATISGALTGIDGVGAVENTGTLTNTGSIDVEVSNSGDLTNDGAITNRTVTAVDSTLTNNGVIGGYLGVLGDLENTGEITAFLENLGDISNSGTLSGFVSNEGTVLSSGIIAGDITNAGDLDNSGEITGGLTNEGTVLSSGIIAGDITNTGFLDNLGDITGSLTNEGTDLSSGIFLNAGTITGAVDNSGAALNEGTVVGSVANSGTFENNGDITGDLTNTGDLFLGGTLTGALDNSGAGQVATVGDVSGITDLTNTSTGAILVSAGDTLEAETITLADGSGGLLLAEGATLAGLGNTLNNGASIEVASGGTLMDAGAINNLATGTMSFAGDTTLFADSDASGDEGITNANLIYVNGGTLTASFGGAGIFSNSGQISLLSGGTLAVAGDLANTGWVDMQNDSVGESLIIDGDYTGGGFIALDVDLHEATADTLQISGDVSGAPTTLLVADVASGEATGANISLVNVDGETSEGDFVLDGGALVAGAYTYDLVLNGSAWTLGEEVNSTGETYEAFADSLATFSVLGTHSQRINARQWLSNGPDGKGAWFAVSGDFASATPTSTSGTRFETETNTYNLRVGYDVLGFSDDYGDWVFGLTGLYGTATTDTTSDLGAGSIDSTGYGIGASATWYGNNGVYLDVQGQMAWIGSDLASSAGGSLIEDYQTTATSLSVEAGARIALNAQSAIVPQAQLTYAHLDGGSLTDNAGNDVSFASNESVTARIGASYEFALANSAARTEGDKIYVIGNLLHTTGNTSEIDVAGDLLTQNSGGSWLEVGAGGSIGWNEGKTIFFETSYKKAIDADSAGRESFGITAGLQMEW</sequence>
<dbReference type="InterPro" id="IPR011050">
    <property type="entry name" value="Pectin_lyase_fold/virulence"/>
</dbReference>
<evidence type="ECO:0000259" key="2">
    <source>
        <dbReference type="PROSITE" id="PS51208"/>
    </source>
</evidence>
<name>A0AAP2CQP1_9RHOB</name>
<dbReference type="RefSeq" id="WP_327793700.1">
    <property type="nucleotide sequence ID" value="NZ_JADQAZ010000002.1"/>
</dbReference>
<dbReference type="NCBIfam" id="TIGR01414">
    <property type="entry name" value="autotrans_barl"/>
    <property type="match status" value="1"/>
</dbReference>
<dbReference type="SUPFAM" id="SSF103515">
    <property type="entry name" value="Autotransporter"/>
    <property type="match status" value="1"/>
</dbReference>
<dbReference type="InterPro" id="IPR051551">
    <property type="entry name" value="Autotransporter_adhesion"/>
</dbReference>
<dbReference type="InterPro" id="IPR006315">
    <property type="entry name" value="OM_autotransptr_brl_dom"/>
</dbReference>
<dbReference type="InterPro" id="IPR004899">
    <property type="entry name" value="Pertactin_central"/>
</dbReference>
<keyword evidence="4" id="KW-1185">Reference proteome</keyword>
<protein>
    <submittedName>
        <fullName evidence="3">Autotransporter outer membrane beta-barrel domain-containing protein</fullName>
    </submittedName>
</protein>
<organism evidence="3 4">
    <name type="scientific">Harenicola maris</name>
    <dbReference type="NCBI Taxonomy" id="2841044"/>
    <lineage>
        <taxon>Bacteria</taxon>
        <taxon>Pseudomonadati</taxon>
        <taxon>Pseudomonadota</taxon>
        <taxon>Alphaproteobacteria</taxon>
        <taxon>Rhodobacterales</taxon>
        <taxon>Paracoccaceae</taxon>
        <taxon>Harenicola</taxon>
    </lineage>
</organism>
<accession>A0AAP2CQP1</accession>
<comment type="caution">
    <text evidence="3">The sequence shown here is derived from an EMBL/GenBank/DDBJ whole genome shotgun (WGS) entry which is preliminary data.</text>
</comment>
<dbReference type="Pfam" id="PF03212">
    <property type="entry name" value="Pertactin"/>
    <property type="match status" value="1"/>
</dbReference>
<evidence type="ECO:0000313" key="3">
    <source>
        <dbReference type="EMBL" id="MBT0957467.1"/>
    </source>
</evidence>
<dbReference type="InterPro" id="IPR013425">
    <property type="entry name" value="Autotrns_rpt"/>
</dbReference>
<dbReference type="Pfam" id="PF12951">
    <property type="entry name" value="PATR"/>
    <property type="match status" value="3"/>
</dbReference>
<gene>
    <name evidence="3" type="ORF">IV417_08715</name>
</gene>
<dbReference type="Gene3D" id="2.160.20.20">
    <property type="match status" value="1"/>
</dbReference>
<dbReference type="PROSITE" id="PS51208">
    <property type="entry name" value="AUTOTRANSPORTER"/>
    <property type="match status" value="1"/>
</dbReference>
<dbReference type="PANTHER" id="PTHR35037:SF3">
    <property type="entry name" value="C-TERMINAL REGION OF AIDA-LIKE PROTEIN"/>
    <property type="match status" value="1"/>
</dbReference>
<feature type="domain" description="Autotransporter" evidence="2">
    <location>
        <begin position="1886"/>
        <end position="2166"/>
    </location>
</feature>
<proteinExistence type="predicted"/>
<dbReference type="SUPFAM" id="SSF51126">
    <property type="entry name" value="Pectin lyase-like"/>
    <property type="match status" value="2"/>
</dbReference>
<dbReference type="SMART" id="SM00869">
    <property type="entry name" value="Autotransporter"/>
    <property type="match status" value="1"/>
</dbReference>
<dbReference type="InterPro" id="IPR012332">
    <property type="entry name" value="Autotransporter_pectin_lyase_C"/>
</dbReference>
<dbReference type="InterPro" id="IPR005546">
    <property type="entry name" value="Autotransporte_beta"/>
</dbReference>
<dbReference type="NCBIfam" id="TIGR02601">
    <property type="entry name" value="autotrns_rpt"/>
    <property type="match status" value="1"/>
</dbReference>